<dbReference type="Proteomes" id="UP000076400">
    <property type="component" value="Unassembled WGS sequence"/>
</dbReference>
<comment type="caution">
    <text evidence="1">The sequence shown here is derived from an EMBL/GenBank/DDBJ whole genome shotgun (WGS) entry which is preliminary data.</text>
</comment>
<dbReference type="OrthoDB" id="7876422at2"/>
<protein>
    <submittedName>
        <fullName evidence="1">Uncharacterized protein</fullName>
    </submittedName>
</protein>
<sequence>MSDIENDNIGGELLPPPVITVDYDLYAHYLEESDLSEDQKREFLQALWNLVVSFVSLGFGVHPAQQVEIACGKLFKSSSKPLRAESDRRQCEDQHRIKILANGADPEAGKRKEGSDSCK</sequence>
<dbReference type="EMBL" id="LPXN01000026">
    <property type="protein sequence ID" value="KZD12408.1"/>
    <property type="molecule type" value="Genomic_DNA"/>
</dbReference>
<evidence type="ECO:0000313" key="1">
    <source>
        <dbReference type="EMBL" id="KZD12408.1"/>
    </source>
</evidence>
<reference evidence="1 2" key="1">
    <citation type="submission" date="2015-12" db="EMBL/GenBank/DDBJ databases">
        <title>Genome sequence of Oceanibaculum pacificum MCCC 1A02656.</title>
        <authorList>
            <person name="Lu L."/>
            <person name="Lai Q."/>
            <person name="Shao Z."/>
            <person name="Qian P."/>
        </authorList>
    </citation>
    <scope>NUCLEOTIDE SEQUENCE [LARGE SCALE GENOMIC DNA]</scope>
    <source>
        <strain evidence="1 2">MCCC 1A02656</strain>
    </source>
</reference>
<dbReference type="RefSeq" id="WP_067552389.1">
    <property type="nucleotide sequence ID" value="NZ_LPXN01000026.1"/>
</dbReference>
<evidence type="ECO:0000313" key="2">
    <source>
        <dbReference type="Proteomes" id="UP000076400"/>
    </source>
</evidence>
<gene>
    <name evidence="1" type="ORF">AUP43_16455</name>
</gene>
<keyword evidence="2" id="KW-1185">Reference proteome</keyword>
<name>A0A154WFV5_9PROT</name>
<proteinExistence type="predicted"/>
<accession>A0A154WFV5</accession>
<organism evidence="1 2">
    <name type="scientific">Oceanibaculum pacificum</name>
    <dbReference type="NCBI Taxonomy" id="580166"/>
    <lineage>
        <taxon>Bacteria</taxon>
        <taxon>Pseudomonadati</taxon>
        <taxon>Pseudomonadota</taxon>
        <taxon>Alphaproteobacteria</taxon>
        <taxon>Rhodospirillales</taxon>
        <taxon>Oceanibaculaceae</taxon>
        <taxon>Oceanibaculum</taxon>
    </lineage>
</organism>
<dbReference type="AlphaFoldDB" id="A0A154WFV5"/>
<dbReference type="STRING" id="580166.AUP43_16455"/>